<protein>
    <submittedName>
        <fullName evidence="2">Uncharacterized protein</fullName>
    </submittedName>
</protein>
<evidence type="ECO:0000313" key="2">
    <source>
        <dbReference type="EMBL" id="KAK8913827.1"/>
    </source>
</evidence>
<sequence length="92" mass="9490">MRAAVVLIISALLVVTATASAPTTTSGCRALTPYVADSCMEGDKVFDGFRVCCDFLDRGGGECVATYSSELAAAGVKDVSLFSGCMNFLPPV</sequence>
<keyword evidence="1" id="KW-0732">Signal</keyword>
<proteinExistence type="predicted"/>
<feature type="chain" id="PRO_5042927248" evidence="1">
    <location>
        <begin position="20"/>
        <end position="92"/>
    </location>
</feature>
<gene>
    <name evidence="2" type="ORF">KSP39_PZI023680</name>
</gene>
<evidence type="ECO:0000313" key="3">
    <source>
        <dbReference type="Proteomes" id="UP001418222"/>
    </source>
</evidence>
<name>A0AAP0AT48_9ASPA</name>
<dbReference type="AlphaFoldDB" id="A0AAP0AT48"/>
<dbReference type="EMBL" id="JBBWWQ010000021">
    <property type="protein sequence ID" value="KAK8913827.1"/>
    <property type="molecule type" value="Genomic_DNA"/>
</dbReference>
<keyword evidence="3" id="KW-1185">Reference proteome</keyword>
<organism evidence="2 3">
    <name type="scientific">Platanthera zijinensis</name>
    <dbReference type="NCBI Taxonomy" id="2320716"/>
    <lineage>
        <taxon>Eukaryota</taxon>
        <taxon>Viridiplantae</taxon>
        <taxon>Streptophyta</taxon>
        <taxon>Embryophyta</taxon>
        <taxon>Tracheophyta</taxon>
        <taxon>Spermatophyta</taxon>
        <taxon>Magnoliopsida</taxon>
        <taxon>Liliopsida</taxon>
        <taxon>Asparagales</taxon>
        <taxon>Orchidaceae</taxon>
        <taxon>Orchidoideae</taxon>
        <taxon>Orchideae</taxon>
        <taxon>Orchidinae</taxon>
        <taxon>Platanthera</taxon>
    </lineage>
</organism>
<evidence type="ECO:0000256" key="1">
    <source>
        <dbReference type="SAM" id="SignalP"/>
    </source>
</evidence>
<accession>A0AAP0AT48</accession>
<comment type="caution">
    <text evidence="2">The sequence shown here is derived from an EMBL/GenBank/DDBJ whole genome shotgun (WGS) entry which is preliminary data.</text>
</comment>
<dbReference type="Proteomes" id="UP001418222">
    <property type="component" value="Unassembled WGS sequence"/>
</dbReference>
<feature type="signal peptide" evidence="1">
    <location>
        <begin position="1"/>
        <end position="19"/>
    </location>
</feature>
<reference evidence="2 3" key="1">
    <citation type="journal article" date="2022" name="Nat. Plants">
        <title>Genomes of leafy and leafless Platanthera orchids illuminate the evolution of mycoheterotrophy.</title>
        <authorList>
            <person name="Li M.H."/>
            <person name="Liu K.W."/>
            <person name="Li Z."/>
            <person name="Lu H.C."/>
            <person name="Ye Q.L."/>
            <person name="Zhang D."/>
            <person name="Wang J.Y."/>
            <person name="Li Y.F."/>
            <person name="Zhong Z.M."/>
            <person name="Liu X."/>
            <person name="Yu X."/>
            <person name="Liu D.K."/>
            <person name="Tu X.D."/>
            <person name="Liu B."/>
            <person name="Hao Y."/>
            <person name="Liao X.Y."/>
            <person name="Jiang Y.T."/>
            <person name="Sun W.H."/>
            <person name="Chen J."/>
            <person name="Chen Y.Q."/>
            <person name="Ai Y."/>
            <person name="Zhai J.W."/>
            <person name="Wu S.S."/>
            <person name="Zhou Z."/>
            <person name="Hsiao Y.Y."/>
            <person name="Wu W.L."/>
            <person name="Chen Y.Y."/>
            <person name="Lin Y.F."/>
            <person name="Hsu J.L."/>
            <person name="Li C.Y."/>
            <person name="Wang Z.W."/>
            <person name="Zhao X."/>
            <person name="Zhong W.Y."/>
            <person name="Ma X.K."/>
            <person name="Ma L."/>
            <person name="Huang J."/>
            <person name="Chen G.Z."/>
            <person name="Huang M.Z."/>
            <person name="Huang L."/>
            <person name="Peng D.H."/>
            <person name="Luo Y.B."/>
            <person name="Zou S.Q."/>
            <person name="Chen S.P."/>
            <person name="Lan S."/>
            <person name="Tsai W.C."/>
            <person name="Van de Peer Y."/>
            <person name="Liu Z.J."/>
        </authorList>
    </citation>
    <scope>NUCLEOTIDE SEQUENCE [LARGE SCALE GENOMIC DNA]</scope>
    <source>
        <strain evidence="2">Lor287</strain>
    </source>
</reference>
<dbReference type="PROSITE" id="PS51257">
    <property type="entry name" value="PROKAR_LIPOPROTEIN"/>
    <property type="match status" value="1"/>
</dbReference>